<gene>
    <name evidence="2" type="primary">A09g509530.1_BraROA</name>
    <name evidence="2" type="ORF">IGI04_035966</name>
</gene>
<feature type="region of interest" description="Disordered" evidence="1">
    <location>
        <begin position="116"/>
        <end position="160"/>
    </location>
</feature>
<dbReference type="EMBL" id="JADBGQ010000008">
    <property type="protein sequence ID" value="KAG5384496.1"/>
    <property type="molecule type" value="Genomic_DNA"/>
</dbReference>
<protein>
    <submittedName>
        <fullName evidence="2">Uncharacterized protein</fullName>
    </submittedName>
</protein>
<sequence length="160" mass="17134">GGARRGVPGNIACIPDYHKELGGYNALEYLSNSIGVGPRKEPCPSAGNSAALPPAKQPEKMLTLHQGVMVLISSTHLEKMGVKEAGEHMLPLQLIEKKKAKPLGFSFQVPDLGFQVPDPRATRINKSHQHAHGKVDSRRGDESSSDIQKTLGVARPSGGR</sequence>
<feature type="non-terminal residue" evidence="2">
    <location>
        <position position="1"/>
    </location>
</feature>
<organism evidence="2 3">
    <name type="scientific">Brassica rapa subsp. trilocularis</name>
    <dbReference type="NCBI Taxonomy" id="1813537"/>
    <lineage>
        <taxon>Eukaryota</taxon>
        <taxon>Viridiplantae</taxon>
        <taxon>Streptophyta</taxon>
        <taxon>Embryophyta</taxon>
        <taxon>Tracheophyta</taxon>
        <taxon>Spermatophyta</taxon>
        <taxon>Magnoliopsida</taxon>
        <taxon>eudicotyledons</taxon>
        <taxon>Gunneridae</taxon>
        <taxon>Pentapetalae</taxon>
        <taxon>rosids</taxon>
        <taxon>malvids</taxon>
        <taxon>Brassicales</taxon>
        <taxon>Brassicaceae</taxon>
        <taxon>Brassiceae</taxon>
        <taxon>Brassica</taxon>
    </lineage>
</organism>
<accession>A0ABQ7LD37</accession>
<keyword evidence="3" id="KW-1185">Reference proteome</keyword>
<comment type="caution">
    <text evidence="2">The sequence shown here is derived from an EMBL/GenBank/DDBJ whole genome shotgun (WGS) entry which is preliminary data.</text>
</comment>
<name>A0ABQ7LD37_BRACM</name>
<feature type="compositionally biased region" description="Basic residues" evidence="1">
    <location>
        <begin position="123"/>
        <end position="132"/>
    </location>
</feature>
<evidence type="ECO:0000256" key="1">
    <source>
        <dbReference type="SAM" id="MobiDB-lite"/>
    </source>
</evidence>
<reference evidence="2 3" key="1">
    <citation type="submission" date="2021-03" db="EMBL/GenBank/DDBJ databases">
        <authorList>
            <person name="King G.J."/>
            <person name="Bancroft I."/>
            <person name="Baten A."/>
            <person name="Bloomfield J."/>
            <person name="Borpatragohain P."/>
            <person name="He Z."/>
            <person name="Irish N."/>
            <person name="Irwin J."/>
            <person name="Liu K."/>
            <person name="Mauleon R.P."/>
            <person name="Moore J."/>
            <person name="Morris R."/>
            <person name="Ostergaard L."/>
            <person name="Wang B."/>
            <person name="Wells R."/>
        </authorList>
    </citation>
    <scope>NUCLEOTIDE SEQUENCE [LARGE SCALE GENOMIC DNA]</scope>
    <source>
        <strain evidence="2">R-o-18</strain>
        <tissue evidence="2">Leaf</tissue>
    </source>
</reference>
<feature type="compositionally biased region" description="Basic and acidic residues" evidence="1">
    <location>
        <begin position="133"/>
        <end position="142"/>
    </location>
</feature>
<evidence type="ECO:0000313" key="2">
    <source>
        <dbReference type="EMBL" id="KAG5384496.1"/>
    </source>
</evidence>
<dbReference type="Proteomes" id="UP000823674">
    <property type="component" value="Chromosome A09"/>
</dbReference>
<evidence type="ECO:0000313" key="3">
    <source>
        <dbReference type="Proteomes" id="UP000823674"/>
    </source>
</evidence>
<proteinExistence type="predicted"/>